<dbReference type="Pfam" id="PF07690">
    <property type="entry name" value="MFS_1"/>
    <property type="match status" value="1"/>
</dbReference>
<comment type="caution">
    <text evidence="9">The sequence shown here is derived from an EMBL/GenBank/DDBJ whole genome shotgun (WGS) entry which is preliminary data.</text>
</comment>
<accession>A0A9D0ZK28</accession>
<feature type="signal peptide" evidence="8">
    <location>
        <begin position="1"/>
        <end position="21"/>
    </location>
</feature>
<dbReference type="AlphaFoldDB" id="A0A9D0ZK28"/>
<dbReference type="GO" id="GO:0022857">
    <property type="term" value="F:transmembrane transporter activity"/>
    <property type="evidence" value="ECO:0007669"/>
    <property type="project" value="InterPro"/>
</dbReference>
<organism evidence="9 10">
    <name type="scientific">Candidatus Pullichristensenella stercorigallinarum</name>
    <dbReference type="NCBI Taxonomy" id="2840909"/>
    <lineage>
        <taxon>Bacteria</taxon>
        <taxon>Bacillati</taxon>
        <taxon>Bacillota</taxon>
        <taxon>Clostridia</taxon>
        <taxon>Candidatus Pullichristensenella</taxon>
    </lineage>
</organism>
<feature type="transmembrane region" description="Helical" evidence="7">
    <location>
        <begin position="134"/>
        <end position="159"/>
    </location>
</feature>
<feature type="transmembrane region" description="Helical" evidence="7">
    <location>
        <begin position="272"/>
        <end position="290"/>
    </location>
</feature>
<evidence type="ECO:0000256" key="3">
    <source>
        <dbReference type="ARBA" id="ARBA00022448"/>
    </source>
</evidence>
<gene>
    <name evidence="9" type="ORF">IAA52_02750</name>
</gene>
<keyword evidence="4 7" id="KW-0812">Transmembrane</keyword>
<evidence type="ECO:0000313" key="9">
    <source>
        <dbReference type="EMBL" id="HIQ82002.1"/>
    </source>
</evidence>
<sequence>MTTRQKWLLTAAVCLSTVFLAAVNSSHGALLSPMIAHYGLSDSQQGYPSSVQNIGCIVAMFTSLWVIGRLRKQTLLTSAVALMALLMLPLSLLPPFPVYLGLYALVGVAYAYMDAISSSMIADLHTGKNASRMMCVMHACHGLSGIVSPLILGAVLGASGNMPRAYLAVLAMGIVTLAFLWPANARIRLSDAAARPEPLTRAQLSAFFGNPTLRALSIGILFYGVHLSGMIVWVNRYVEVGLQSTLGALALAFLYAGLTGSRLIVPLLRVRPMVYICGSCALAAAILAVGLCSGNAAVMCGCVLACSLVSGAFIPVALGTACAGFSSNTLLASTLMNLCMLAGNCISSPLIGAIEARAGMRWGMAVCVVALLGAATVPALRLLAERKQVCGAAGLQ</sequence>
<dbReference type="Gene3D" id="1.20.1250.20">
    <property type="entry name" value="MFS general substrate transporter like domains"/>
    <property type="match status" value="1"/>
</dbReference>
<evidence type="ECO:0000256" key="6">
    <source>
        <dbReference type="ARBA" id="ARBA00023136"/>
    </source>
</evidence>
<keyword evidence="3" id="KW-0813">Transport</keyword>
<comment type="similarity">
    <text evidence="2">Belongs to the major facilitator superfamily.</text>
</comment>
<feature type="transmembrane region" description="Helical" evidence="7">
    <location>
        <begin position="360"/>
        <end position="380"/>
    </location>
</feature>
<dbReference type="EMBL" id="DVFZ01000030">
    <property type="protein sequence ID" value="HIQ82002.1"/>
    <property type="molecule type" value="Genomic_DNA"/>
</dbReference>
<evidence type="ECO:0000256" key="4">
    <source>
        <dbReference type="ARBA" id="ARBA00022692"/>
    </source>
</evidence>
<feature type="transmembrane region" description="Helical" evidence="7">
    <location>
        <begin position="296"/>
        <end position="318"/>
    </location>
</feature>
<dbReference type="PANTHER" id="PTHR23514:SF3">
    <property type="entry name" value="BYPASS OF STOP CODON PROTEIN 6"/>
    <property type="match status" value="1"/>
</dbReference>
<feature type="transmembrane region" description="Helical" evidence="7">
    <location>
        <begin position="245"/>
        <end position="265"/>
    </location>
</feature>
<dbReference type="GO" id="GO:0005886">
    <property type="term" value="C:plasma membrane"/>
    <property type="evidence" value="ECO:0007669"/>
    <property type="project" value="UniProtKB-SubCell"/>
</dbReference>
<dbReference type="InterPro" id="IPR036259">
    <property type="entry name" value="MFS_trans_sf"/>
</dbReference>
<keyword evidence="6 7" id="KW-0472">Membrane</keyword>
<proteinExistence type="inferred from homology"/>
<protein>
    <submittedName>
        <fullName evidence="9">MFS transporter</fullName>
    </submittedName>
</protein>
<reference evidence="9" key="2">
    <citation type="journal article" date="2021" name="PeerJ">
        <title>Extensive microbial diversity within the chicken gut microbiome revealed by metagenomics and culture.</title>
        <authorList>
            <person name="Gilroy R."/>
            <person name="Ravi A."/>
            <person name="Getino M."/>
            <person name="Pursley I."/>
            <person name="Horton D.L."/>
            <person name="Alikhan N.F."/>
            <person name="Baker D."/>
            <person name="Gharbi K."/>
            <person name="Hall N."/>
            <person name="Watson M."/>
            <person name="Adriaenssens E.M."/>
            <person name="Foster-Nyarko E."/>
            <person name="Jarju S."/>
            <person name="Secka A."/>
            <person name="Antonio M."/>
            <person name="Oren A."/>
            <person name="Chaudhuri R.R."/>
            <person name="La Ragione R."/>
            <person name="Hildebrand F."/>
            <person name="Pallen M.J."/>
        </authorList>
    </citation>
    <scope>NUCLEOTIDE SEQUENCE</scope>
    <source>
        <strain evidence="9">ChiSjej6B24-2974</strain>
    </source>
</reference>
<dbReference type="PANTHER" id="PTHR23514">
    <property type="entry name" value="BYPASS OF STOP CODON PROTEIN 6"/>
    <property type="match status" value="1"/>
</dbReference>
<feature type="chain" id="PRO_5039718115" evidence="8">
    <location>
        <begin position="22"/>
        <end position="396"/>
    </location>
</feature>
<feature type="transmembrane region" description="Helical" evidence="7">
    <location>
        <begin position="74"/>
        <end position="90"/>
    </location>
</feature>
<evidence type="ECO:0000256" key="7">
    <source>
        <dbReference type="SAM" id="Phobius"/>
    </source>
</evidence>
<keyword evidence="8" id="KW-0732">Signal</keyword>
<dbReference type="InterPro" id="IPR011701">
    <property type="entry name" value="MFS"/>
</dbReference>
<feature type="transmembrane region" description="Helical" evidence="7">
    <location>
        <begin position="330"/>
        <end position="354"/>
    </location>
</feature>
<evidence type="ECO:0000256" key="5">
    <source>
        <dbReference type="ARBA" id="ARBA00022989"/>
    </source>
</evidence>
<keyword evidence="5 7" id="KW-1133">Transmembrane helix</keyword>
<dbReference type="SUPFAM" id="SSF103473">
    <property type="entry name" value="MFS general substrate transporter"/>
    <property type="match status" value="1"/>
</dbReference>
<dbReference type="InterPro" id="IPR051788">
    <property type="entry name" value="MFS_Transporter"/>
</dbReference>
<evidence type="ECO:0000256" key="8">
    <source>
        <dbReference type="SAM" id="SignalP"/>
    </source>
</evidence>
<name>A0A9D0ZK28_9FIRM</name>
<feature type="transmembrane region" description="Helical" evidence="7">
    <location>
        <begin position="96"/>
        <end position="113"/>
    </location>
</feature>
<comment type="subcellular location">
    <subcellularLocation>
        <location evidence="1">Cell membrane</location>
        <topology evidence="1">Multi-pass membrane protein</topology>
    </subcellularLocation>
</comment>
<evidence type="ECO:0000256" key="1">
    <source>
        <dbReference type="ARBA" id="ARBA00004651"/>
    </source>
</evidence>
<feature type="transmembrane region" description="Helical" evidence="7">
    <location>
        <begin position="165"/>
        <end position="183"/>
    </location>
</feature>
<evidence type="ECO:0000256" key="2">
    <source>
        <dbReference type="ARBA" id="ARBA00008335"/>
    </source>
</evidence>
<evidence type="ECO:0000313" key="10">
    <source>
        <dbReference type="Proteomes" id="UP000824260"/>
    </source>
</evidence>
<feature type="transmembrane region" description="Helical" evidence="7">
    <location>
        <begin position="49"/>
        <end position="67"/>
    </location>
</feature>
<feature type="transmembrane region" description="Helical" evidence="7">
    <location>
        <begin position="204"/>
        <end position="225"/>
    </location>
</feature>
<reference evidence="9" key="1">
    <citation type="submission" date="2020-10" db="EMBL/GenBank/DDBJ databases">
        <authorList>
            <person name="Gilroy R."/>
        </authorList>
    </citation>
    <scope>NUCLEOTIDE SEQUENCE</scope>
    <source>
        <strain evidence="9">ChiSjej6B24-2974</strain>
    </source>
</reference>
<dbReference type="Proteomes" id="UP000824260">
    <property type="component" value="Unassembled WGS sequence"/>
</dbReference>